<dbReference type="Gene3D" id="3.40.190.10">
    <property type="entry name" value="Periplasmic binding protein-like II"/>
    <property type="match status" value="1"/>
</dbReference>
<keyword evidence="5" id="KW-1185">Reference proteome</keyword>
<dbReference type="RefSeq" id="WP_014289831.1">
    <property type="nucleotide sequence ID" value="NC_016645.1"/>
</dbReference>
<evidence type="ECO:0000256" key="3">
    <source>
        <dbReference type="SAM" id="MobiDB-lite"/>
    </source>
</evidence>
<dbReference type="InterPro" id="IPR006059">
    <property type="entry name" value="SBP"/>
</dbReference>
<dbReference type="eggNOG" id="arCOG00149">
    <property type="taxonomic scope" value="Archaea"/>
</dbReference>
<dbReference type="KEGG" id="pyr:P186_2622"/>
<dbReference type="Pfam" id="PF01547">
    <property type="entry name" value="SBP_bac_1"/>
    <property type="match status" value="1"/>
</dbReference>
<feature type="region of interest" description="Disordered" evidence="3">
    <location>
        <begin position="27"/>
        <end position="63"/>
    </location>
</feature>
<dbReference type="BioCyc" id="PSP1104324:GJSN-2566-MONOMER"/>
<evidence type="ECO:0000256" key="1">
    <source>
        <dbReference type="ARBA" id="ARBA00008520"/>
    </source>
</evidence>
<name>G7VDM7_9CREN</name>
<dbReference type="PANTHER" id="PTHR43649:SF29">
    <property type="entry name" value="OSMOPROTECTIVE COMPOUNDS-BINDING PROTEIN GGTB"/>
    <property type="match status" value="1"/>
</dbReference>
<evidence type="ECO:0000313" key="4">
    <source>
        <dbReference type="EMBL" id="AET34006.1"/>
    </source>
</evidence>
<comment type="similarity">
    <text evidence="1">Belongs to the bacterial solute-binding protein 1 family.</text>
</comment>
<dbReference type="AlphaFoldDB" id="G7VDM7"/>
<organism evidence="4 5">
    <name type="scientific">Pyrobaculum ferrireducens</name>
    <dbReference type="NCBI Taxonomy" id="1104324"/>
    <lineage>
        <taxon>Archaea</taxon>
        <taxon>Thermoproteota</taxon>
        <taxon>Thermoprotei</taxon>
        <taxon>Thermoproteales</taxon>
        <taxon>Thermoproteaceae</taxon>
        <taxon>Pyrobaculum</taxon>
    </lineage>
</organism>
<evidence type="ECO:0000256" key="2">
    <source>
        <dbReference type="ARBA" id="ARBA00022448"/>
    </source>
</evidence>
<evidence type="ECO:0000313" key="5">
    <source>
        <dbReference type="Proteomes" id="UP000005867"/>
    </source>
</evidence>
<dbReference type="SUPFAM" id="SSF53850">
    <property type="entry name" value="Periplasmic binding protein-like II"/>
    <property type="match status" value="1"/>
</dbReference>
<feature type="compositionally biased region" description="Low complexity" evidence="3">
    <location>
        <begin position="39"/>
        <end position="55"/>
    </location>
</feature>
<dbReference type="OrthoDB" id="18034at2157"/>
<reference evidence="4 5" key="1">
    <citation type="journal article" date="2012" name="J. Bacteriol.">
        <title>Complete genome sequence of strain 1860, a crenarchaeon of the genus pyrobaculum able to grow with various electron acceptors.</title>
        <authorList>
            <person name="Mardanov A.V."/>
            <person name="Gumerov V.M."/>
            <person name="Slobodkina G.B."/>
            <person name="Beletsky A.V."/>
            <person name="Bonch-Osmolovskaya E.A."/>
            <person name="Ravin N.V."/>
            <person name="Skryabin K.G."/>
        </authorList>
    </citation>
    <scope>NUCLEOTIDE SEQUENCE [LARGE SCALE GENOMIC DNA]</scope>
    <source>
        <strain evidence="4 5">1860</strain>
    </source>
</reference>
<dbReference type="GeneID" id="11594223"/>
<dbReference type="PANTHER" id="PTHR43649">
    <property type="entry name" value="ARABINOSE-BINDING PROTEIN-RELATED"/>
    <property type="match status" value="1"/>
</dbReference>
<keyword evidence="2" id="KW-0813">Transport</keyword>
<gene>
    <name evidence="4" type="ORF">P186_2622</name>
</gene>
<sequence>MNSKLLLGILAVVVLIIIVAALLATQRQPQQTPAPQPPTQSITSPTATPPQTATPTPSPSPTAAKVKIRIWGPWSGDEYQYFKVVLDEYQKTHPNVEFEYVTRRAEEISQILPTQLEAHVAPADVIFTSFGWFVTEMAKRGHLVDLTSVINEKDYVPGILDSVKYDGKIWAAPFTIWLKPGFWYRKSFFKIHGLSEPKTWDEFVALLSKMKEIKGLKAPIASGDGVGWPLSDVTEAFIIAYAGPDVFNGIINRSVKFNDSRVVAVFRDRIYPLLKEGDFGPPTEWTAAVQQWWKGEYGIYFMGTWILGMVENVSDVGFFPMPESRGVTGGTDYIIIPKYSPNVDAAVEFVKWLATKGQEVHSSTKAGKLPSWLKADPNMIWAPLRDVYSKTVGAGMQLLPDLDDTIGGDWQKLFWDQLKLLWVQPDKWREVVNTLAG</sequence>
<dbReference type="STRING" id="1104324.P186_2622"/>
<accession>G7VDM7</accession>
<dbReference type="HOGENOM" id="CLU_654913_0_0_2"/>
<proteinExistence type="inferred from homology"/>
<dbReference type="EMBL" id="CP003098">
    <property type="protein sequence ID" value="AET34006.1"/>
    <property type="molecule type" value="Genomic_DNA"/>
</dbReference>
<dbReference type="Proteomes" id="UP000005867">
    <property type="component" value="Chromosome"/>
</dbReference>
<protein>
    <submittedName>
        <fullName evidence="4">Extracellular solute-binding protein, family 1</fullName>
    </submittedName>
</protein>
<dbReference type="InterPro" id="IPR050490">
    <property type="entry name" value="Bact_solute-bd_prot1"/>
</dbReference>